<evidence type="ECO:0000313" key="10">
    <source>
        <dbReference type="EMBL" id="KAJ6820333.1"/>
    </source>
</evidence>
<organism evidence="10 11">
    <name type="scientific">Iris pallida</name>
    <name type="common">Sweet iris</name>
    <dbReference type="NCBI Taxonomy" id="29817"/>
    <lineage>
        <taxon>Eukaryota</taxon>
        <taxon>Viridiplantae</taxon>
        <taxon>Streptophyta</taxon>
        <taxon>Embryophyta</taxon>
        <taxon>Tracheophyta</taxon>
        <taxon>Spermatophyta</taxon>
        <taxon>Magnoliopsida</taxon>
        <taxon>Liliopsida</taxon>
        <taxon>Asparagales</taxon>
        <taxon>Iridaceae</taxon>
        <taxon>Iridoideae</taxon>
        <taxon>Irideae</taxon>
        <taxon>Iris</taxon>
    </lineage>
</organism>
<evidence type="ECO:0000256" key="4">
    <source>
        <dbReference type="ARBA" id="ARBA00022833"/>
    </source>
</evidence>
<dbReference type="PANTHER" id="PTHR32166">
    <property type="entry name" value="OSJNBA0013A04.12 PROTEIN"/>
    <property type="match status" value="1"/>
</dbReference>
<feature type="region of interest" description="Disordered" evidence="8">
    <location>
        <begin position="72"/>
        <end position="140"/>
    </location>
</feature>
<comment type="subcellular location">
    <subcellularLocation>
        <location evidence="1">Nucleus</location>
    </subcellularLocation>
</comment>
<evidence type="ECO:0000256" key="2">
    <source>
        <dbReference type="ARBA" id="ARBA00022723"/>
    </source>
</evidence>
<comment type="caution">
    <text evidence="10">The sequence shown here is derived from an EMBL/GenBank/DDBJ whole genome shotgun (WGS) entry which is preliminary data.</text>
</comment>
<dbReference type="GO" id="GO:0005634">
    <property type="term" value="C:nucleus"/>
    <property type="evidence" value="ECO:0007669"/>
    <property type="project" value="UniProtKB-SubCell"/>
</dbReference>
<dbReference type="GO" id="GO:0008270">
    <property type="term" value="F:zinc ion binding"/>
    <property type="evidence" value="ECO:0007669"/>
    <property type="project" value="UniProtKB-KW"/>
</dbReference>
<dbReference type="SUPFAM" id="SSF53098">
    <property type="entry name" value="Ribonuclease H-like"/>
    <property type="match status" value="1"/>
</dbReference>
<evidence type="ECO:0000256" key="5">
    <source>
        <dbReference type="ARBA" id="ARBA00023125"/>
    </source>
</evidence>
<reference evidence="10" key="1">
    <citation type="journal article" date="2023" name="GigaByte">
        <title>Genome assembly of the bearded iris, Iris pallida Lam.</title>
        <authorList>
            <person name="Bruccoleri R.E."/>
            <person name="Oakeley E.J."/>
            <person name="Faust A.M.E."/>
            <person name="Altorfer M."/>
            <person name="Dessus-Babus S."/>
            <person name="Burckhardt D."/>
            <person name="Oertli M."/>
            <person name="Naumann U."/>
            <person name="Petersen F."/>
            <person name="Wong J."/>
        </authorList>
    </citation>
    <scope>NUCLEOTIDE SEQUENCE</scope>
    <source>
        <strain evidence="10">GSM-AAB239-AS_SAM_17_03QT</strain>
    </source>
</reference>
<dbReference type="AlphaFoldDB" id="A0AAX6FVW8"/>
<evidence type="ECO:0000256" key="6">
    <source>
        <dbReference type="ARBA" id="ARBA00023242"/>
    </source>
</evidence>
<gene>
    <name evidence="10" type="ORF">M6B38_398020</name>
</gene>
<accession>A0AAX6FVW8</accession>
<protein>
    <recommendedName>
        <fullName evidence="9">BED-type domain-containing protein</fullName>
    </recommendedName>
</protein>
<dbReference type="Pfam" id="PF04937">
    <property type="entry name" value="DUF659"/>
    <property type="match status" value="1"/>
</dbReference>
<keyword evidence="11" id="KW-1185">Reference proteome</keyword>
<evidence type="ECO:0000313" key="11">
    <source>
        <dbReference type="Proteomes" id="UP001140949"/>
    </source>
</evidence>
<dbReference type="InterPro" id="IPR012337">
    <property type="entry name" value="RNaseH-like_sf"/>
</dbReference>
<dbReference type="Pfam" id="PF02892">
    <property type="entry name" value="zf-BED"/>
    <property type="match status" value="1"/>
</dbReference>
<reference evidence="10" key="2">
    <citation type="submission" date="2023-04" db="EMBL/GenBank/DDBJ databases">
        <authorList>
            <person name="Bruccoleri R.E."/>
            <person name="Oakeley E.J."/>
            <person name="Faust A.-M."/>
            <person name="Dessus-Babus S."/>
            <person name="Altorfer M."/>
            <person name="Burckhardt D."/>
            <person name="Oertli M."/>
            <person name="Naumann U."/>
            <person name="Petersen F."/>
            <person name="Wong J."/>
        </authorList>
    </citation>
    <scope>NUCLEOTIDE SEQUENCE</scope>
    <source>
        <strain evidence="10">GSM-AAB239-AS_SAM_17_03QT</strain>
        <tissue evidence="10">Leaf</tissue>
    </source>
</reference>
<dbReference type="InterPro" id="IPR007021">
    <property type="entry name" value="DUF659"/>
</dbReference>
<evidence type="ECO:0000259" key="9">
    <source>
        <dbReference type="PROSITE" id="PS50808"/>
    </source>
</evidence>
<keyword evidence="5" id="KW-0238">DNA-binding</keyword>
<dbReference type="PANTHER" id="PTHR32166:SF123">
    <property type="entry name" value="BED-TYPE DOMAIN-CONTAINING PROTEIN"/>
    <property type="match status" value="1"/>
</dbReference>
<feature type="domain" description="BED-type" evidence="9">
    <location>
        <begin position="3"/>
        <end position="60"/>
    </location>
</feature>
<dbReference type="InterPro" id="IPR008906">
    <property type="entry name" value="HATC_C_dom"/>
</dbReference>
<keyword evidence="4" id="KW-0862">Zinc</keyword>
<dbReference type="GO" id="GO:0003677">
    <property type="term" value="F:DNA binding"/>
    <property type="evidence" value="ECO:0007669"/>
    <property type="project" value="UniProtKB-KW"/>
</dbReference>
<dbReference type="InterPro" id="IPR003656">
    <property type="entry name" value="Znf_BED"/>
</dbReference>
<evidence type="ECO:0000256" key="8">
    <source>
        <dbReference type="SAM" id="MobiDB-lite"/>
    </source>
</evidence>
<dbReference type="EMBL" id="JANAVB010025623">
    <property type="protein sequence ID" value="KAJ6820333.1"/>
    <property type="molecule type" value="Genomic_DNA"/>
</dbReference>
<evidence type="ECO:0000256" key="1">
    <source>
        <dbReference type="ARBA" id="ARBA00004123"/>
    </source>
</evidence>
<keyword evidence="6" id="KW-0539">Nucleus</keyword>
<keyword evidence="2" id="KW-0479">Metal-binding</keyword>
<dbReference type="Proteomes" id="UP001140949">
    <property type="component" value="Unassembled WGS sequence"/>
</dbReference>
<dbReference type="GO" id="GO:0046983">
    <property type="term" value="F:protein dimerization activity"/>
    <property type="evidence" value="ECO:0007669"/>
    <property type="project" value="InterPro"/>
</dbReference>
<evidence type="ECO:0000256" key="3">
    <source>
        <dbReference type="ARBA" id="ARBA00022771"/>
    </source>
</evidence>
<proteinExistence type="predicted"/>
<sequence>MVRGKDACWEHCVLVDATRQKVRCNYCQREFSGGVYRMKFHLAQIKNKDIVPCNEVPDDVRDLIYSVLNTSKKQRAPKKPKMDWALNGPQNSSSSSGGFPANNNNAGPSEQHESTCPSLLLPRPSPTVQPTLVDDTEKQKHEDTDKKVALFFFHNSIHLSASQSIYYQAMVEAIAESGTGYKAPSYEELRSTLLDKVKGEIHETFDKRLKDQWTETGCTILSDNWSDGRSKSILVFSVASPKGTYFLKSVDVTSHADDAYYLFEILDSVIIEVGAENVVQLITDSSASYACASGLLLKKYPSLFWSPCASYCIEKMLDDISKQEWVSTVLEEAGTIARYIYNNILILNLMKKFTGGKELIRPKFTRFVARFLCLRSIVFNEDNLKHMFSHSDWLSSVYSRRPDAQVIKSLLYLDRFWKSAHEAVAVSEPLVKLLRVVDGDMPAMGYLYEGIERAKAAIKILYKGCEEKYMPILEVIERRWNIQLHSHLHAAAAFLNPSIFYNTHFKFDANMRNGFHAAMWKMFPEEKDRIELTKEQPVYLNAQGALGSEFAIMGRTLNAPGDWWAAFGYEVPVLQKAAMRILSQPCSSYWCKWNWNIFNNMHTKKRTKMELQKLGDLVFVHCNLRLQAISQNRMGNCKPVEYDEIDVTSEWPSESESSSLILDDSWLDDFPFECRGSPTMYE</sequence>
<dbReference type="PROSITE" id="PS50808">
    <property type="entry name" value="ZF_BED"/>
    <property type="match status" value="1"/>
</dbReference>
<keyword evidence="3 7" id="KW-0863">Zinc-finger</keyword>
<evidence type="ECO:0000256" key="7">
    <source>
        <dbReference type="PROSITE-ProRule" id="PRU00027"/>
    </source>
</evidence>
<feature type="compositionally biased region" description="Low complexity" evidence="8">
    <location>
        <begin position="87"/>
        <end position="109"/>
    </location>
</feature>
<dbReference type="Pfam" id="PF05699">
    <property type="entry name" value="Dimer_Tnp_hAT"/>
    <property type="match status" value="1"/>
</dbReference>
<name>A0AAX6FVW8_IRIPA</name>